<evidence type="ECO:0000313" key="3">
    <source>
        <dbReference type="Proteomes" id="UP000285780"/>
    </source>
</evidence>
<dbReference type="CDD" id="cd06587">
    <property type="entry name" value="VOC"/>
    <property type="match status" value="1"/>
</dbReference>
<dbReference type="Pfam" id="PF00903">
    <property type="entry name" value="Glyoxalase"/>
    <property type="match status" value="1"/>
</dbReference>
<proteinExistence type="predicted"/>
<dbReference type="InterPro" id="IPR052164">
    <property type="entry name" value="Anthracycline_SecMetBiosynth"/>
</dbReference>
<gene>
    <name evidence="2" type="ORF">C8N26_0760</name>
</gene>
<accession>A0A420E1U6</accession>
<dbReference type="PANTHER" id="PTHR33993">
    <property type="entry name" value="GLYOXALASE-RELATED"/>
    <property type="match status" value="1"/>
</dbReference>
<dbReference type="GO" id="GO:0016829">
    <property type="term" value="F:lyase activity"/>
    <property type="evidence" value="ECO:0007669"/>
    <property type="project" value="UniProtKB-KW"/>
</dbReference>
<sequence length="130" mass="15399">MKKKGKVIGIGGVFFKTEDPKATKDWYKNNLGFNTDDWGCTFWWKDNEDKKASTQWSPFAKDTNYFEPSKKDFMFNYRVENLVELLEDLKKKGVTVIDKIEEYDYGKFGWILDLDGNKIELWEPKDEAFL</sequence>
<dbReference type="PROSITE" id="PS51819">
    <property type="entry name" value="VOC"/>
    <property type="match status" value="1"/>
</dbReference>
<keyword evidence="2" id="KW-0560">Oxidoreductase</keyword>
<protein>
    <submittedName>
        <fullName evidence="2">Catechol 2,3-dioxygenase-like lactoylglutathione lyase family enzyme</fullName>
    </submittedName>
</protein>
<dbReference type="InterPro" id="IPR029068">
    <property type="entry name" value="Glyas_Bleomycin-R_OHBP_Dase"/>
</dbReference>
<dbReference type="SUPFAM" id="SSF54593">
    <property type="entry name" value="Glyoxalase/Bleomycin resistance protein/Dihydroxybiphenyl dioxygenase"/>
    <property type="match status" value="1"/>
</dbReference>
<dbReference type="InterPro" id="IPR004360">
    <property type="entry name" value="Glyas_Fos-R_dOase_dom"/>
</dbReference>
<keyword evidence="2" id="KW-0456">Lyase</keyword>
<dbReference type="Proteomes" id="UP000285780">
    <property type="component" value="Unassembled WGS sequence"/>
</dbReference>
<dbReference type="InterPro" id="IPR037523">
    <property type="entry name" value="VOC_core"/>
</dbReference>
<keyword evidence="3" id="KW-1185">Reference proteome</keyword>
<dbReference type="PANTHER" id="PTHR33993:SF5">
    <property type="entry name" value="GLYOXALASE"/>
    <property type="match status" value="1"/>
</dbReference>
<evidence type="ECO:0000313" key="2">
    <source>
        <dbReference type="EMBL" id="RKF04101.1"/>
    </source>
</evidence>
<keyword evidence="2" id="KW-0223">Dioxygenase</keyword>
<name>A0A420E1U6_9FLAO</name>
<organism evidence="2 3">
    <name type="scientific">Tenacibaculum lutimaris</name>
    <dbReference type="NCBI Taxonomy" id="285258"/>
    <lineage>
        <taxon>Bacteria</taxon>
        <taxon>Pseudomonadati</taxon>
        <taxon>Bacteroidota</taxon>
        <taxon>Flavobacteriia</taxon>
        <taxon>Flavobacteriales</taxon>
        <taxon>Flavobacteriaceae</taxon>
        <taxon>Tenacibaculum</taxon>
    </lineage>
</organism>
<dbReference type="GO" id="GO:0051213">
    <property type="term" value="F:dioxygenase activity"/>
    <property type="evidence" value="ECO:0007669"/>
    <property type="project" value="UniProtKB-KW"/>
</dbReference>
<evidence type="ECO:0000259" key="1">
    <source>
        <dbReference type="PROSITE" id="PS51819"/>
    </source>
</evidence>
<dbReference type="RefSeq" id="WP_120186126.1">
    <property type="nucleotide sequence ID" value="NZ_RAQM01000007.1"/>
</dbReference>
<feature type="domain" description="VOC" evidence="1">
    <location>
        <begin position="9"/>
        <end position="124"/>
    </location>
</feature>
<comment type="caution">
    <text evidence="2">The sequence shown here is derived from an EMBL/GenBank/DDBJ whole genome shotgun (WGS) entry which is preliminary data.</text>
</comment>
<reference evidence="2 3" key="1">
    <citation type="submission" date="2018-09" db="EMBL/GenBank/DDBJ databases">
        <title>Genomic Encyclopedia of Archaeal and Bacterial Type Strains, Phase II (KMG-II): from individual species to whole genera.</title>
        <authorList>
            <person name="Goeker M."/>
        </authorList>
    </citation>
    <scope>NUCLEOTIDE SEQUENCE [LARGE SCALE GENOMIC DNA]</scope>
    <source>
        <strain evidence="2 3">DSM 16505</strain>
    </source>
</reference>
<dbReference type="Gene3D" id="3.10.180.10">
    <property type="entry name" value="2,3-Dihydroxybiphenyl 1,2-Dioxygenase, domain 1"/>
    <property type="match status" value="1"/>
</dbReference>
<dbReference type="AlphaFoldDB" id="A0A420E1U6"/>
<dbReference type="EMBL" id="RAQM01000007">
    <property type="protein sequence ID" value="RKF04101.1"/>
    <property type="molecule type" value="Genomic_DNA"/>
</dbReference>